<evidence type="ECO:0000313" key="3">
    <source>
        <dbReference type="EMBL" id="RHJ88604.1"/>
    </source>
</evidence>
<dbReference type="InterPro" id="IPR002931">
    <property type="entry name" value="Transglutaminase-like"/>
</dbReference>
<feature type="compositionally biased region" description="Basic and acidic residues" evidence="1">
    <location>
        <begin position="715"/>
        <end position="738"/>
    </location>
</feature>
<dbReference type="EMBL" id="QRMS01000002">
    <property type="protein sequence ID" value="RHJ88604.1"/>
    <property type="molecule type" value="Genomic_DNA"/>
</dbReference>
<organism evidence="3 4">
    <name type="scientific">Emergencia timonensis</name>
    <dbReference type="NCBI Taxonomy" id="1776384"/>
    <lineage>
        <taxon>Bacteria</taxon>
        <taxon>Bacillati</taxon>
        <taxon>Bacillota</taxon>
        <taxon>Clostridia</taxon>
        <taxon>Peptostreptococcales</taxon>
        <taxon>Anaerovoracaceae</taxon>
        <taxon>Emergencia</taxon>
    </lineage>
</organism>
<reference evidence="3 4" key="1">
    <citation type="submission" date="2018-08" db="EMBL/GenBank/DDBJ databases">
        <title>A genome reference for cultivated species of the human gut microbiota.</title>
        <authorList>
            <person name="Zou Y."/>
            <person name="Xue W."/>
            <person name="Luo G."/>
        </authorList>
    </citation>
    <scope>NUCLEOTIDE SEQUENCE [LARGE SCALE GENOMIC DNA]</scope>
    <source>
        <strain evidence="3 4">AM07-24</strain>
    </source>
</reference>
<dbReference type="Proteomes" id="UP000284841">
    <property type="component" value="Unassembled WGS sequence"/>
</dbReference>
<feature type="domain" description="Transglutaminase-like" evidence="2">
    <location>
        <begin position="290"/>
        <end position="360"/>
    </location>
</feature>
<dbReference type="PROSITE" id="PS51257">
    <property type="entry name" value="PROKAR_LIPOPROTEIN"/>
    <property type="match status" value="1"/>
</dbReference>
<name>A0A415E4U0_9FIRM</name>
<feature type="compositionally biased region" description="Acidic residues" evidence="1">
    <location>
        <begin position="700"/>
        <end position="714"/>
    </location>
</feature>
<dbReference type="Pfam" id="PF01841">
    <property type="entry name" value="Transglut_core"/>
    <property type="match status" value="1"/>
</dbReference>
<dbReference type="SMART" id="SM00460">
    <property type="entry name" value="TGc"/>
    <property type="match status" value="1"/>
</dbReference>
<dbReference type="InterPro" id="IPR036366">
    <property type="entry name" value="PGBDSf"/>
</dbReference>
<gene>
    <name evidence="3" type="ORF">DW099_09505</name>
</gene>
<evidence type="ECO:0000259" key="2">
    <source>
        <dbReference type="SMART" id="SM00460"/>
    </source>
</evidence>
<dbReference type="AlphaFoldDB" id="A0A415E4U0"/>
<feature type="region of interest" description="Disordered" evidence="1">
    <location>
        <begin position="689"/>
        <end position="755"/>
    </location>
</feature>
<dbReference type="Gene3D" id="1.10.101.10">
    <property type="entry name" value="PGBD-like superfamily/PGBD"/>
    <property type="match status" value="1"/>
</dbReference>
<dbReference type="PANTHER" id="PTHR33490">
    <property type="entry name" value="BLR5614 PROTEIN-RELATED"/>
    <property type="match status" value="1"/>
</dbReference>
<dbReference type="SUPFAM" id="SSF52058">
    <property type="entry name" value="L domain-like"/>
    <property type="match status" value="1"/>
</dbReference>
<dbReference type="InterPro" id="IPR038765">
    <property type="entry name" value="Papain-like_cys_pep_sf"/>
</dbReference>
<accession>A0A415E4U0</accession>
<dbReference type="SUPFAM" id="SSF54001">
    <property type="entry name" value="Cysteine proteinases"/>
    <property type="match status" value="1"/>
</dbReference>
<dbReference type="OrthoDB" id="1817605at2"/>
<dbReference type="Gene3D" id="3.10.620.30">
    <property type="match status" value="1"/>
</dbReference>
<dbReference type="Gene3D" id="3.80.10.10">
    <property type="entry name" value="Ribonuclease Inhibitor"/>
    <property type="match status" value="1"/>
</dbReference>
<dbReference type="Pfam" id="PF01471">
    <property type="entry name" value="PG_binding_1"/>
    <property type="match status" value="1"/>
</dbReference>
<evidence type="ECO:0000256" key="1">
    <source>
        <dbReference type="SAM" id="MobiDB-lite"/>
    </source>
</evidence>
<comment type="caution">
    <text evidence="3">The sequence shown here is derived from an EMBL/GenBank/DDBJ whole genome shotgun (WGS) entry which is preliminary data.</text>
</comment>
<dbReference type="SUPFAM" id="SSF47090">
    <property type="entry name" value="PGBD-like"/>
    <property type="match status" value="1"/>
</dbReference>
<keyword evidence="4" id="KW-1185">Reference proteome</keyword>
<protein>
    <recommendedName>
        <fullName evidence="2">Transglutaminase-like domain-containing protein</fullName>
    </recommendedName>
</protein>
<proteinExistence type="predicted"/>
<dbReference type="InterPro" id="IPR002477">
    <property type="entry name" value="Peptidoglycan-bd-like"/>
</dbReference>
<dbReference type="InterPro" id="IPR032675">
    <property type="entry name" value="LRR_dom_sf"/>
</dbReference>
<evidence type="ECO:0000313" key="4">
    <source>
        <dbReference type="Proteomes" id="UP000284841"/>
    </source>
</evidence>
<sequence length="755" mass="85838">MEMNLKRNKISSAAIILVLALIISCIPFDSAFAAIQEVDTPTRTNTFSSSNTSTSEYCKGTIEGSKLHIQLRTVVPSVQFRVALYGVNPKTEVNNPGIYVTAQYMGSSSMGKSVYGFEYTLDFADIEVPDGEYFLYISQLKNYADTYETIPSKGALYKNLPIIIEDGMPSIPRYDDIIEENASVQKNSGLAPSEYLDKSMEDVRFLFVDPKTNVREDMNSEKISYIKRLSDKITTGTYNDYDKLIKIYEYAAGNFYYDTVAFSTHSYQYANPYQNMYNRENKIASANSDNQRRVATTCQGFAGIYLALARAQGIPTRLVYGHRASAPTYNWNTEGDLTTRDHWWAESYVNGRWIFVDPTTGTNNRWNKTTNAWQYYGVTNYTYFDPSDEQFAVSHISFNVYRNNFVGYLVSNSNEIKKLTTFLETSAGGVTNGKLLNKDYVKSNKKTWGDGVINNFYGDGKGRIARIRWNGFGLNGDADFSSFSKMKYLYLKDNHLTSLNLRNNTEMRKVEVQNNQMTTIDLTNCKKLTSVQTIGNELQQVKIYANKRNTTITAGENGYIYITFDKSKKYKLRTFFQPDIGYKVGGFYNTKEKKLTSLKSYSMNPITKTYNVVFELDPDSFKYELSIGNNAEQYKEYNKAAQKRLRELGYYNGTEDGLFDSEMKAAVEEFQTAFHIEVTGVIDETTWSILFDPDPQPIVDENDDKPGEEDPTDADPDKEKDNSHQPATKDADVKTKEDADNEENAHNTADTDELV</sequence>
<dbReference type="InterPro" id="IPR036365">
    <property type="entry name" value="PGBD-like_sf"/>
</dbReference>